<name>A0A8J8YA98_ORYSJ</name>
<feature type="region of interest" description="Disordered" evidence="1">
    <location>
        <begin position="1"/>
        <end position="54"/>
    </location>
</feature>
<reference evidence="2" key="1">
    <citation type="journal article" date="2005" name="PLoS Biol.">
        <title>The genomes of Oryza sativa: a history of duplications.</title>
        <authorList>
            <person name="Yu J."/>
            <person name="Wang J."/>
            <person name="Lin W."/>
            <person name="Li S."/>
            <person name="Li H."/>
            <person name="Zhou J."/>
            <person name="Ni P."/>
            <person name="Dong W."/>
            <person name="Hu S."/>
            <person name="Zeng C."/>
            <person name="Zhang J."/>
            <person name="Zhang Y."/>
            <person name="Li R."/>
            <person name="Xu Z."/>
            <person name="Li S."/>
            <person name="Li X."/>
            <person name="Zheng H."/>
            <person name="Cong L."/>
            <person name="Lin L."/>
            <person name="Yin J."/>
            <person name="Geng J."/>
            <person name="Li G."/>
            <person name="Shi J."/>
            <person name="Liu J."/>
            <person name="Lv H."/>
            <person name="Li J."/>
            <person name="Wang J."/>
            <person name="Deng Y."/>
            <person name="Ran L."/>
            <person name="Shi X."/>
            <person name="Wang X."/>
            <person name="Wu Q."/>
            <person name="Li C."/>
            <person name="Ren X."/>
            <person name="Wang J."/>
            <person name="Wang X."/>
            <person name="Li D."/>
            <person name="Liu D."/>
            <person name="Zhang X."/>
            <person name="Ji Z."/>
            <person name="Zhao W."/>
            <person name="Sun Y."/>
            <person name="Zhang Z."/>
            <person name="Bao J."/>
            <person name="Han Y."/>
            <person name="Dong L."/>
            <person name="Ji J."/>
            <person name="Chen P."/>
            <person name="Wu S."/>
            <person name="Liu J."/>
            <person name="Xiao Y."/>
            <person name="Bu D."/>
            <person name="Tan J."/>
            <person name="Yang L."/>
            <person name="Ye C."/>
            <person name="Zhang J."/>
            <person name="Xu J."/>
            <person name="Zhou Y."/>
            <person name="Yu Y."/>
            <person name="Zhang B."/>
            <person name="Zhuang S."/>
            <person name="Wei H."/>
            <person name="Liu B."/>
            <person name="Lei M."/>
            <person name="Yu H."/>
            <person name="Li Y."/>
            <person name="Xu H."/>
            <person name="Wei S."/>
            <person name="He X."/>
            <person name="Fang L."/>
            <person name="Zhang Z."/>
            <person name="Zhang Y."/>
            <person name="Huang X."/>
            <person name="Su Z."/>
            <person name="Tong W."/>
            <person name="Li J."/>
            <person name="Tong Z."/>
            <person name="Li S."/>
            <person name="Ye J."/>
            <person name="Wang L."/>
            <person name="Fang L."/>
            <person name="Lei T."/>
            <person name="Chen C."/>
            <person name="Chen H."/>
            <person name="Xu Z."/>
            <person name="Li H."/>
            <person name="Huang H."/>
            <person name="Zhang F."/>
            <person name="Xu H."/>
            <person name="Li N."/>
            <person name="Zhao C."/>
            <person name="Li S."/>
            <person name="Dong L."/>
            <person name="Huang Y."/>
            <person name="Li L."/>
            <person name="Xi Y."/>
            <person name="Qi Q."/>
            <person name="Li W."/>
            <person name="Zhang B."/>
            <person name="Hu W."/>
            <person name="Zhang Y."/>
            <person name="Tian X."/>
            <person name="Jiao Y."/>
            <person name="Liang X."/>
            <person name="Jin J."/>
            <person name="Gao L."/>
            <person name="Zheng W."/>
            <person name="Hao B."/>
            <person name="Liu S."/>
            <person name="Wang W."/>
            <person name="Yuan L."/>
            <person name="Cao M."/>
            <person name="McDermott J."/>
            <person name="Samudrala R."/>
            <person name="Wang J."/>
            <person name="Wong G.K."/>
            <person name="Yang H."/>
        </authorList>
    </citation>
    <scope>NUCLEOTIDE SEQUENCE [LARGE SCALE GENOMIC DNA]</scope>
</reference>
<dbReference type="EMBL" id="CM000142">
    <property type="protein sequence ID" value="EEE64163.1"/>
    <property type="molecule type" value="Genomic_DNA"/>
</dbReference>
<dbReference type="AlphaFoldDB" id="A0A8J8YA98"/>
<reference evidence="2" key="2">
    <citation type="submission" date="2008-12" db="EMBL/GenBank/DDBJ databases">
        <title>Improved gene annotation of the rice (Oryza sativa) genomes.</title>
        <authorList>
            <person name="Wang J."/>
            <person name="Li R."/>
            <person name="Fan W."/>
            <person name="Huang Q."/>
            <person name="Zhang J."/>
            <person name="Zhou Y."/>
            <person name="Hu Y."/>
            <person name="Zi S."/>
            <person name="Li J."/>
            <person name="Ni P."/>
            <person name="Zheng H."/>
            <person name="Zhang Y."/>
            <person name="Zhao M."/>
            <person name="Hao Q."/>
            <person name="McDermott J."/>
            <person name="Samudrala R."/>
            <person name="Kristiansen K."/>
            <person name="Wong G.K.-S."/>
        </authorList>
    </citation>
    <scope>NUCLEOTIDE SEQUENCE</scope>
</reference>
<feature type="compositionally biased region" description="Basic and acidic residues" evidence="1">
    <location>
        <begin position="25"/>
        <end position="34"/>
    </location>
</feature>
<protein>
    <submittedName>
        <fullName evidence="2">Uncharacterized protein</fullName>
    </submittedName>
</protein>
<evidence type="ECO:0000256" key="1">
    <source>
        <dbReference type="SAM" id="MobiDB-lite"/>
    </source>
</evidence>
<sequence>MVWETCSSRVEEGNNDVGNLQQPEGEERSEKEENSTGAGSWRGRRTTWGVGGWQDGETASVRATIRAAWKSADRRYLMVRDQLARRDLWR</sequence>
<organism evidence="2">
    <name type="scientific">Oryza sativa subsp. japonica</name>
    <name type="common">Rice</name>
    <dbReference type="NCBI Taxonomy" id="39947"/>
    <lineage>
        <taxon>Eukaryota</taxon>
        <taxon>Viridiplantae</taxon>
        <taxon>Streptophyta</taxon>
        <taxon>Embryophyta</taxon>
        <taxon>Tracheophyta</taxon>
        <taxon>Spermatophyta</taxon>
        <taxon>Magnoliopsida</taxon>
        <taxon>Liliopsida</taxon>
        <taxon>Poales</taxon>
        <taxon>Poaceae</taxon>
        <taxon>BOP clade</taxon>
        <taxon>Oryzoideae</taxon>
        <taxon>Oryzeae</taxon>
        <taxon>Oryzinae</taxon>
        <taxon>Oryza</taxon>
        <taxon>Oryza sativa</taxon>
    </lineage>
</organism>
<evidence type="ECO:0000313" key="2">
    <source>
        <dbReference type="EMBL" id="EEE64163.1"/>
    </source>
</evidence>
<accession>A0A8J8YA98</accession>
<gene>
    <name evidence="2" type="ORF">OsJ_18995</name>
</gene>
<proteinExistence type="predicted"/>
<dbReference type="Proteomes" id="UP000007752">
    <property type="component" value="Chromosome 5"/>
</dbReference>